<dbReference type="EMBL" id="FOBS01000005">
    <property type="protein sequence ID" value="SEM16378.1"/>
    <property type="molecule type" value="Genomic_DNA"/>
</dbReference>
<proteinExistence type="predicted"/>
<protein>
    <submittedName>
        <fullName evidence="1">Uncharacterized protein</fullName>
    </submittedName>
</protein>
<keyword evidence="2" id="KW-1185">Reference proteome</keyword>
<gene>
    <name evidence="1" type="ORF">SAMN04489760_105168</name>
</gene>
<dbReference type="AlphaFoldDB" id="A0A1H7W5U7"/>
<reference evidence="1 2" key="1">
    <citation type="submission" date="2016-10" db="EMBL/GenBank/DDBJ databases">
        <authorList>
            <person name="de Groot N.N."/>
        </authorList>
    </citation>
    <scope>NUCLEOTIDE SEQUENCE [LARGE SCALE GENOMIC DNA]</scope>
    <source>
        <strain evidence="1 2">DSM 8423</strain>
    </source>
</reference>
<accession>A0A1H7W5U7</accession>
<evidence type="ECO:0000313" key="2">
    <source>
        <dbReference type="Proteomes" id="UP000198744"/>
    </source>
</evidence>
<dbReference type="Proteomes" id="UP000198744">
    <property type="component" value="Unassembled WGS sequence"/>
</dbReference>
<name>A0A1H7W5U7_9BACT</name>
<organism evidence="1 2">
    <name type="scientific">Syntrophus gentianae</name>
    <dbReference type="NCBI Taxonomy" id="43775"/>
    <lineage>
        <taxon>Bacteria</taxon>
        <taxon>Pseudomonadati</taxon>
        <taxon>Thermodesulfobacteriota</taxon>
        <taxon>Syntrophia</taxon>
        <taxon>Syntrophales</taxon>
        <taxon>Syntrophaceae</taxon>
        <taxon>Syntrophus</taxon>
    </lineage>
</organism>
<dbReference type="STRING" id="43775.SAMN04489760_105168"/>
<evidence type="ECO:0000313" key="1">
    <source>
        <dbReference type="EMBL" id="SEM16378.1"/>
    </source>
</evidence>
<sequence>MLIEQLDAATAAFHVGCESPSPFGRKNNRWFGAPSLRDVNALRQMAGSTTVYKAGRFTRQILWRLDCKEKMGSQFQSPPAC</sequence>